<dbReference type="OrthoDB" id="44867at2759"/>
<keyword evidence="2 8" id="KW-0479">Metal-binding</keyword>
<feature type="domain" description="TFIIS N-terminal" evidence="11">
    <location>
        <begin position="7"/>
        <end position="84"/>
    </location>
</feature>
<feature type="domain" description="TFIIS-type" evidence="10">
    <location>
        <begin position="310"/>
        <end position="350"/>
    </location>
</feature>
<evidence type="ECO:0000256" key="8">
    <source>
        <dbReference type="RuleBase" id="RU368078"/>
    </source>
</evidence>
<evidence type="ECO:0000256" key="4">
    <source>
        <dbReference type="ARBA" id="ARBA00022833"/>
    </source>
</evidence>
<dbReference type="GO" id="GO:0001139">
    <property type="term" value="F:RNA polymerase II complex recruiting activity"/>
    <property type="evidence" value="ECO:0007669"/>
    <property type="project" value="TreeGrafter"/>
</dbReference>
<comment type="function">
    <text evidence="8">Necessary for efficient RNA polymerase II transcription elongation past template-encoded arresting sites.</text>
</comment>
<dbReference type="InterPro" id="IPR001222">
    <property type="entry name" value="Znf_TFIIS"/>
</dbReference>
<dbReference type="Gene3D" id="1.10.472.30">
    <property type="entry name" value="Transcription elongation factor S-II, central domain"/>
    <property type="match status" value="1"/>
</dbReference>
<evidence type="ECO:0000259" key="11">
    <source>
        <dbReference type="PROSITE" id="PS51319"/>
    </source>
</evidence>
<dbReference type="GO" id="GO:0006362">
    <property type="term" value="P:transcription elongation by RNA polymerase I"/>
    <property type="evidence" value="ECO:0007669"/>
    <property type="project" value="TreeGrafter"/>
</dbReference>
<dbReference type="FunFam" id="2.20.25.10:FF:000001">
    <property type="entry name" value="Probable Transcription elongation factor S-II"/>
    <property type="match status" value="1"/>
</dbReference>
<dbReference type="NCBIfam" id="TIGR01385">
    <property type="entry name" value="TFSII"/>
    <property type="match status" value="1"/>
</dbReference>
<feature type="compositionally biased region" description="Low complexity" evidence="9">
    <location>
        <begin position="132"/>
        <end position="165"/>
    </location>
</feature>
<evidence type="ECO:0000256" key="2">
    <source>
        <dbReference type="ARBA" id="ARBA00022723"/>
    </source>
</evidence>
<evidence type="ECO:0000259" key="12">
    <source>
        <dbReference type="PROSITE" id="PS51321"/>
    </source>
</evidence>
<comment type="similarity">
    <text evidence="8">Belongs to the TFS-II family.</text>
</comment>
<dbReference type="GeneID" id="37027909"/>
<evidence type="ECO:0000256" key="3">
    <source>
        <dbReference type="ARBA" id="ARBA00022771"/>
    </source>
</evidence>
<dbReference type="EMBL" id="KZ819666">
    <property type="protein sequence ID" value="PWN28237.1"/>
    <property type="molecule type" value="Genomic_DNA"/>
</dbReference>
<organism evidence="13 14">
    <name type="scientific">Jaminaea rosea</name>
    <dbReference type="NCBI Taxonomy" id="1569628"/>
    <lineage>
        <taxon>Eukaryota</taxon>
        <taxon>Fungi</taxon>
        <taxon>Dikarya</taxon>
        <taxon>Basidiomycota</taxon>
        <taxon>Ustilaginomycotina</taxon>
        <taxon>Exobasidiomycetes</taxon>
        <taxon>Microstromatales</taxon>
        <taxon>Microstromatales incertae sedis</taxon>
        <taxon>Jaminaea</taxon>
    </lineage>
</organism>
<evidence type="ECO:0000256" key="9">
    <source>
        <dbReference type="SAM" id="MobiDB-lite"/>
    </source>
</evidence>
<dbReference type="PANTHER" id="PTHR11477">
    <property type="entry name" value="TRANSCRIPTION FACTOR S-II ZINC FINGER DOMAIN-CONTAINING PROTEIN"/>
    <property type="match status" value="1"/>
</dbReference>
<keyword evidence="4 8" id="KW-0862">Zinc</keyword>
<keyword evidence="13" id="KW-0251">Elongation factor</keyword>
<feature type="region of interest" description="Disordered" evidence="9">
    <location>
        <begin position="86"/>
        <end position="179"/>
    </location>
</feature>
<dbReference type="STRING" id="1569628.A0A316USH1"/>
<evidence type="ECO:0000313" key="13">
    <source>
        <dbReference type="EMBL" id="PWN28237.1"/>
    </source>
</evidence>
<dbReference type="CDD" id="cd13749">
    <property type="entry name" value="Zn-ribbon_TFIIS"/>
    <property type="match status" value="1"/>
</dbReference>
<dbReference type="SMART" id="SM00509">
    <property type="entry name" value="TFS2N"/>
    <property type="match status" value="1"/>
</dbReference>
<dbReference type="InterPro" id="IPR035441">
    <property type="entry name" value="TFIIS/LEDGF_dom_sf"/>
</dbReference>
<comment type="subcellular location">
    <subcellularLocation>
        <location evidence="1 7 8">Nucleus</location>
    </subcellularLocation>
</comment>
<evidence type="ECO:0000313" key="14">
    <source>
        <dbReference type="Proteomes" id="UP000245884"/>
    </source>
</evidence>
<proteinExistence type="inferred from homology"/>
<dbReference type="GO" id="GO:0000977">
    <property type="term" value="F:RNA polymerase II transcription regulatory region sequence-specific DNA binding"/>
    <property type="evidence" value="ECO:0007669"/>
    <property type="project" value="TreeGrafter"/>
</dbReference>
<dbReference type="Proteomes" id="UP000245884">
    <property type="component" value="Unassembled WGS sequence"/>
</dbReference>
<dbReference type="GO" id="GO:0005634">
    <property type="term" value="C:nucleus"/>
    <property type="evidence" value="ECO:0007669"/>
    <property type="project" value="UniProtKB-SubCell"/>
</dbReference>
<dbReference type="SUPFAM" id="SSF57783">
    <property type="entry name" value="Zinc beta-ribbon"/>
    <property type="match status" value="1"/>
</dbReference>
<keyword evidence="13" id="KW-0648">Protein biosynthesis</keyword>
<dbReference type="PROSITE" id="PS51319">
    <property type="entry name" value="TFIIS_N"/>
    <property type="match status" value="1"/>
</dbReference>
<keyword evidence="14" id="KW-1185">Reference proteome</keyword>
<dbReference type="InterPro" id="IPR003618">
    <property type="entry name" value="TFIIS_cen_dom"/>
</dbReference>
<evidence type="ECO:0000259" key="10">
    <source>
        <dbReference type="PROSITE" id="PS51133"/>
    </source>
</evidence>
<keyword evidence="3 6" id="KW-0863">Zinc-finger</keyword>
<dbReference type="GO" id="GO:0006368">
    <property type="term" value="P:transcription elongation by RNA polymerase II"/>
    <property type="evidence" value="ECO:0007669"/>
    <property type="project" value="InterPro"/>
</dbReference>
<gene>
    <name evidence="13" type="ORF">BDZ90DRAFT_231988</name>
</gene>
<dbReference type="PROSITE" id="PS51133">
    <property type="entry name" value="ZF_TFIIS_2"/>
    <property type="match status" value="1"/>
</dbReference>
<dbReference type="InterPro" id="IPR003617">
    <property type="entry name" value="TFIIS/CRSP70_N_sub"/>
</dbReference>
<dbReference type="GO" id="GO:0031564">
    <property type="term" value="P:transcription antitermination"/>
    <property type="evidence" value="ECO:0007669"/>
    <property type="project" value="TreeGrafter"/>
</dbReference>
<dbReference type="GO" id="GO:0031440">
    <property type="term" value="P:regulation of mRNA 3'-end processing"/>
    <property type="evidence" value="ECO:0007669"/>
    <property type="project" value="TreeGrafter"/>
</dbReference>
<dbReference type="InterPro" id="IPR006289">
    <property type="entry name" value="TFSII"/>
</dbReference>
<sequence length="352" mass="36767">MPGLSVQEIRGLHKDLAKAMADDAPKDIQALLSRLKEGVKPTEDLIRTTKIGQIVGKLRASPHAEIATKAKSLVQGWKAVIDKERASKGGSGGAGGGSSTAASSSNGGSKAGSVATTPKAGAAASSTPVGQSPSGSASPATPASGSATTTAASASSASKQATPAASAPPPASAPPDFTLLGEKTRNACLKLIFDALKLADVSPPIPESTIFAISLDIESSVFDKHCSGEVGGGVNQEYRNKMRSLSLNLKDKNNPSFRRRVVKGEIEGGKLVELTPAQMASEERLAENEALQQQNMLVAQSAAEQTAETDAFQCGRCKQRKCRYYQKQTRSADEPMTTFVTCTNCNNRWKFC</sequence>
<name>A0A316USH1_9BASI</name>
<evidence type="ECO:0000256" key="5">
    <source>
        <dbReference type="ARBA" id="ARBA00023242"/>
    </source>
</evidence>
<dbReference type="SMART" id="SM00510">
    <property type="entry name" value="TFS2M"/>
    <property type="match status" value="1"/>
</dbReference>
<dbReference type="Pfam" id="PF07500">
    <property type="entry name" value="TFIIS_M"/>
    <property type="match status" value="1"/>
</dbReference>
<keyword evidence="5 7" id="KW-0539">Nucleus</keyword>
<feature type="compositionally biased region" description="Low complexity" evidence="9">
    <location>
        <begin position="99"/>
        <end position="113"/>
    </location>
</feature>
<dbReference type="Pfam" id="PF01096">
    <property type="entry name" value="Zn_ribbon_TFIIS"/>
    <property type="match status" value="1"/>
</dbReference>
<dbReference type="InterPro" id="IPR017923">
    <property type="entry name" value="TFIIS_N"/>
</dbReference>
<dbReference type="RefSeq" id="XP_025362849.1">
    <property type="nucleotide sequence ID" value="XM_025506086.1"/>
</dbReference>
<dbReference type="InterPro" id="IPR036575">
    <property type="entry name" value="TFIIS_cen_dom_sf"/>
</dbReference>
<accession>A0A316USH1</accession>
<dbReference type="InterPro" id="IPR035100">
    <property type="entry name" value="TF_IIS-typ"/>
</dbReference>
<reference evidence="13 14" key="1">
    <citation type="journal article" date="2018" name="Mol. Biol. Evol.">
        <title>Broad Genomic Sampling Reveals a Smut Pathogenic Ancestry of the Fungal Clade Ustilaginomycotina.</title>
        <authorList>
            <person name="Kijpornyongpan T."/>
            <person name="Mondo S.J."/>
            <person name="Barry K."/>
            <person name="Sandor L."/>
            <person name="Lee J."/>
            <person name="Lipzen A."/>
            <person name="Pangilinan J."/>
            <person name="LaButti K."/>
            <person name="Hainaut M."/>
            <person name="Henrissat B."/>
            <person name="Grigoriev I.V."/>
            <person name="Spatafora J.W."/>
            <person name="Aime M.C."/>
        </authorList>
    </citation>
    <scope>NUCLEOTIDE SEQUENCE [LARGE SCALE GENOMIC DNA]</scope>
    <source>
        <strain evidence="13 14">MCA 5214</strain>
    </source>
</reference>
<dbReference type="GO" id="GO:0003746">
    <property type="term" value="F:translation elongation factor activity"/>
    <property type="evidence" value="ECO:0007669"/>
    <property type="project" value="UniProtKB-KW"/>
</dbReference>
<feature type="compositionally biased region" description="Gly residues" evidence="9">
    <location>
        <begin position="89"/>
        <end position="98"/>
    </location>
</feature>
<dbReference type="GO" id="GO:0008270">
    <property type="term" value="F:zinc ion binding"/>
    <property type="evidence" value="ECO:0007669"/>
    <property type="project" value="UniProtKB-UniRule"/>
</dbReference>
<dbReference type="PANTHER" id="PTHR11477:SF0">
    <property type="entry name" value="IP08861P-RELATED"/>
    <property type="match status" value="1"/>
</dbReference>
<protein>
    <recommendedName>
        <fullName evidence="8">Transcription elongation factor</fullName>
    </recommendedName>
</protein>
<dbReference type="Pfam" id="PF08711">
    <property type="entry name" value="Med26"/>
    <property type="match status" value="1"/>
</dbReference>
<dbReference type="Gene3D" id="1.20.930.10">
    <property type="entry name" value="Conserved domain common to transcription factors TFIIS, elongin A, CRSP70"/>
    <property type="match status" value="1"/>
</dbReference>
<keyword evidence="8" id="KW-0805">Transcription regulation</keyword>
<evidence type="ECO:0000256" key="6">
    <source>
        <dbReference type="PROSITE-ProRule" id="PRU00472"/>
    </source>
</evidence>
<dbReference type="Gene3D" id="2.20.25.10">
    <property type="match status" value="1"/>
</dbReference>
<dbReference type="PIRSF" id="PIRSF006704">
    <property type="entry name" value="TF_IIS"/>
    <property type="match status" value="1"/>
</dbReference>
<dbReference type="AlphaFoldDB" id="A0A316USH1"/>
<keyword evidence="8" id="KW-0804">Transcription</keyword>
<evidence type="ECO:0000256" key="1">
    <source>
        <dbReference type="ARBA" id="ARBA00004123"/>
    </source>
</evidence>
<dbReference type="SUPFAM" id="SSF47676">
    <property type="entry name" value="Conserved domain common to transcription factors TFIIS, elongin A, CRSP70"/>
    <property type="match status" value="1"/>
</dbReference>
<dbReference type="SMART" id="SM00440">
    <property type="entry name" value="ZnF_C2C2"/>
    <property type="match status" value="1"/>
</dbReference>
<feature type="domain" description="TFIIS central" evidence="12">
    <location>
        <begin position="184"/>
        <end position="307"/>
    </location>
</feature>
<dbReference type="PROSITE" id="PS51321">
    <property type="entry name" value="TFIIS_CENTRAL"/>
    <property type="match status" value="1"/>
</dbReference>
<evidence type="ECO:0000256" key="7">
    <source>
        <dbReference type="PROSITE-ProRule" id="PRU00649"/>
    </source>
</evidence>
<keyword evidence="8" id="KW-0238">DNA-binding</keyword>
<dbReference type="SUPFAM" id="SSF46942">
    <property type="entry name" value="Elongation factor TFIIS domain 2"/>
    <property type="match status" value="1"/>
</dbReference>